<comment type="caution">
    <text evidence="1">The sequence shown here is derived from an EMBL/GenBank/DDBJ whole genome shotgun (WGS) entry which is preliminary data.</text>
</comment>
<organism evidence="1 2">
    <name type="scientific">Willisornis vidua</name>
    <name type="common">Xingu scale-backed antbird</name>
    <dbReference type="NCBI Taxonomy" id="1566151"/>
    <lineage>
        <taxon>Eukaryota</taxon>
        <taxon>Metazoa</taxon>
        <taxon>Chordata</taxon>
        <taxon>Craniata</taxon>
        <taxon>Vertebrata</taxon>
        <taxon>Euteleostomi</taxon>
        <taxon>Archelosauria</taxon>
        <taxon>Archosauria</taxon>
        <taxon>Dinosauria</taxon>
        <taxon>Saurischia</taxon>
        <taxon>Theropoda</taxon>
        <taxon>Coelurosauria</taxon>
        <taxon>Aves</taxon>
        <taxon>Neognathae</taxon>
        <taxon>Neoaves</taxon>
        <taxon>Telluraves</taxon>
        <taxon>Australaves</taxon>
        <taxon>Passeriformes</taxon>
        <taxon>Thamnophilidae</taxon>
        <taxon>Willisornis</taxon>
    </lineage>
</organism>
<proteinExistence type="predicted"/>
<dbReference type="EMBL" id="WHWB01034076">
    <property type="protein sequence ID" value="KAJ7414279.1"/>
    <property type="molecule type" value="Genomic_DNA"/>
</dbReference>
<protein>
    <submittedName>
        <fullName evidence="1">Uncharacterized protein</fullName>
    </submittedName>
</protein>
<evidence type="ECO:0000313" key="2">
    <source>
        <dbReference type="Proteomes" id="UP001145742"/>
    </source>
</evidence>
<name>A0ABQ9D3A9_9PASS</name>
<dbReference type="Proteomes" id="UP001145742">
    <property type="component" value="Unassembled WGS sequence"/>
</dbReference>
<reference evidence="1" key="1">
    <citation type="submission" date="2019-10" db="EMBL/GenBank/DDBJ databases">
        <authorList>
            <person name="Soares A.E.R."/>
            <person name="Aleixo A."/>
            <person name="Schneider P."/>
            <person name="Miyaki C.Y."/>
            <person name="Schneider M.P."/>
            <person name="Mello C."/>
            <person name="Vasconcelos A.T.R."/>
        </authorList>
    </citation>
    <scope>NUCLEOTIDE SEQUENCE</scope>
    <source>
        <tissue evidence="1">Muscle</tissue>
    </source>
</reference>
<sequence>MDYTLGAGIRFTHSRFVSRNFTRMIGKTPTIPPLVICEAFPSTVNIITDDANEDISFTAFEVLKHSTVN</sequence>
<accession>A0ABQ9D3A9</accession>
<keyword evidence="2" id="KW-1185">Reference proteome</keyword>
<evidence type="ECO:0000313" key="1">
    <source>
        <dbReference type="EMBL" id="KAJ7414279.1"/>
    </source>
</evidence>
<gene>
    <name evidence="1" type="ORF">WISP_85111</name>
</gene>